<dbReference type="PANTHER" id="PTHR18895:SF74">
    <property type="entry name" value="MTRF1L RELEASE FACTOR GLUTAMINE METHYLTRANSFERASE"/>
    <property type="match status" value="1"/>
</dbReference>
<comment type="caution">
    <text evidence="5">Lacks conserved residue(s) required for the propagation of feature annotation.</text>
</comment>
<accession>A0A7G5FEN9</accession>
<dbReference type="CDD" id="cd02440">
    <property type="entry name" value="AdoMet_MTases"/>
    <property type="match status" value="1"/>
</dbReference>
<comment type="similarity">
    <text evidence="5">Belongs to the protein N5-glutamine methyltransferase family. PrmC subfamily.</text>
</comment>
<dbReference type="PROSITE" id="PS00092">
    <property type="entry name" value="N6_MTASE"/>
    <property type="match status" value="1"/>
</dbReference>
<evidence type="ECO:0000259" key="6">
    <source>
        <dbReference type="Pfam" id="PF05175"/>
    </source>
</evidence>
<gene>
    <name evidence="5 8" type="primary">prmC</name>
    <name evidence="8" type="ORF">HW450_12250</name>
</gene>
<dbReference type="InterPro" id="IPR019874">
    <property type="entry name" value="RF_methyltr_PrmC"/>
</dbReference>
<dbReference type="EC" id="2.1.1.297" evidence="5"/>
<dbReference type="InterPro" id="IPR029063">
    <property type="entry name" value="SAM-dependent_MTases_sf"/>
</dbReference>
<comment type="catalytic activity">
    <reaction evidence="4 5">
        <text>L-glutaminyl-[peptide chain release factor] + S-adenosyl-L-methionine = N(5)-methyl-L-glutaminyl-[peptide chain release factor] + S-adenosyl-L-homocysteine + H(+)</text>
        <dbReference type="Rhea" id="RHEA:42896"/>
        <dbReference type="Rhea" id="RHEA-COMP:10271"/>
        <dbReference type="Rhea" id="RHEA-COMP:10272"/>
        <dbReference type="ChEBI" id="CHEBI:15378"/>
        <dbReference type="ChEBI" id="CHEBI:30011"/>
        <dbReference type="ChEBI" id="CHEBI:57856"/>
        <dbReference type="ChEBI" id="CHEBI:59789"/>
        <dbReference type="ChEBI" id="CHEBI:61891"/>
        <dbReference type="EC" id="2.1.1.297"/>
    </reaction>
</comment>
<keyword evidence="9" id="KW-1185">Reference proteome</keyword>
<dbReference type="GO" id="GO:0032259">
    <property type="term" value="P:methylation"/>
    <property type="evidence" value="ECO:0007669"/>
    <property type="project" value="UniProtKB-KW"/>
</dbReference>
<proteinExistence type="inferred from homology"/>
<dbReference type="Pfam" id="PF17827">
    <property type="entry name" value="PrmC_N"/>
    <property type="match status" value="1"/>
</dbReference>
<evidence type="ECO:0000256" key="3">
    <source>
        <dbReference type="ARBA" id="ARBA00022691"/>
    </source>
</evidence>
<feature type="domain" description="Release factor glutamine methyltransferase N-terminal" evidence="7">
    <location>
        <begin position="6"/>
        <end position="72"/>
    </location>
</feature>
<feature type="binding site" evidence="5">
    <location>
        <position position="186"/>
    </location>
    <ligand>
        <name>S-adenosyl-L-methionine</name>
        <dbReference type="ChEBI" id="CHEBI:59789"/>
    </ligand>
</feature>
<dbReference type="HAMAP" id="MF_02126">
    <property type="entry name" value="RF_methyltr_PrmC"/>
    <property type="match status" value="1"/>
</dbReference>
<keyword evidence="2 5" id="KW-0808">Transferase</keyword>
<keyword evidence="1 5" id="KW-0489">Methyltransferase</keyword>
<dbReference type="InterPro" id="IPR004556">
    <property type="entry name" value="HemK-like"/>
</dbReference>
<dbReference type="GO" id="GO:0003676">
    <property type="term" value="F:nucleic acid binding"/>
    <property type="evidence" value="ECO:0007669"/>
    <property type="project" value="InterPro"/>
</dbReference>
<dbReference type="InterPro" id="IPR040758">
    <property type="entry name" value="PrmC_N"/>
</dbReference>
<dbReference type="InterPro" id="IPR007848">
    <property type="entry name" value="Small_mtfrase_dom"/>
</dbReference>
<dbReference type="PANTHER" id="PTHR18895">
    <property type="entry name" value="HEMK METHYLTRANSFERASE"/>
    <property type="match status" value="1"/>
</dbReference>
<dbReference type="Proteomes" id="UP000515570">
    <property type="component" value="Chromosome"/>
</dbReference>
<dbReference type="GO" id="GO:0102559">
    <property type="term" value="F:peptide chain release factor N(5)-glutamine methyltransferase activity"/>
    <property type="evidence" value="ECO:0007669"/>
    <property type="project" value="UniProtKB-EC"/>
</dbReference>
<evidence type="ECO:0000256" key="2">
    <source>
        <dbReference type="ARBA" id="ARBA00022679"/>
    </source>
</evidence>
<dbReference type="NCBIfam" id="TIGR00536">
    <property type="entry name" value="hemK_fam"/>
    <property type="match status" value="1"/>
</dbReference>
<sequence>MTDVSQAVKAAAATLADAGVASPLHDAQSLAAWCLGISRMDLFLHGADEMPAEYSELIARRAGREPLQHIVGSAPVGHLDLLVGPGVFVPRPETELIGDWAVQRLRGMGVDKPCVVDLCTGSGTLAAYVASLVPSALVTAVEIDPQAMTWAQRNLDPLGVRTVLGDATAPDLLTNLNGRCDMVLSNPPYVPETTPVEPEVRADPHHAVFSGESGMDVITAMAPTIYRLLAPGGVTAIEHDDATADLVCAVLEQYGFEEIISHQDLGGRDRYVTAMKPAE</sequence>
<feature type="binding site" evidence="5">
    <location>
        <position position="142"/>
    </location>
    <ligand>
        <name>S-adenosyl-L-methionine</name>
        <dbReference type="ChEBI" id="CHEBI:59789"/>
    </ligand>
</feature>
<feature type="binding site" evidence="5">
    <location>
        <begin position="186"/>
        <end position="189"/>
    </location>
    <ligand>
        <name>substrate</name>
    </ligand>
</feature>
<dbReference type="AlphaFoldDB" id="A0A7G5FEN9"/>
<dbReference type="RefSeq" id="WP_182385886.1">
    <property type="nucleotide sequence ID" value="NZ_CP059833.1"/>
</dbReference>
<comment type="function">
    <text evidence="5">Methylates the class 1 translation termination release factors RF1/PrfA and RF2/PrfB on the glutamine residue of the universally conserved GGQ motif.</text>
</comment>
<dbReference type="Pfam" id="PF05175">
    <property type="entry name" value="MTS"/>
    <property type="match status" value="1"/>
</dbReference>
<dbReference type="InterPro" id="IPR002052">
    <property type="entry name" value="DNA_methylase_N6_adenine_CS"/>
</dbReference>
<reference evidence="8 9" key="1">
    <citation type="submission" date="2020-07" db="EMBL/GenBank/DDBJ databases">
        <title>non toxigenic Corynebacterium sp. nov from a clinical source.</title>
        <authorList>
            <person name="Bernier A.-M."/>
            <person name="Bernard K."/>
        </authorList>
    </citation>
    <scope>NUCLEOTIDE SEQUENCE [LARGE SCALE GENOMIC DNA]</scope>
    <source>
        <strain evidence="9">NML 93-0612</strain>
    </source>
</reference>
<evidence type="ECO:0000256" key="4">
    <source>
        <dbReference type="ARBA" id="ARBA00048391"/>
    </source>
</evidence>
<evidence type="ECO:0000259" key="7">
    <source>
        <dbReference type="Pfam" id="PF17827"/>
    </source>
</evidence>
<organism evidence="8 9">
    <name type="scientific">Corynebacterium hindlerae</name>
    <dbReference type="NCBI Taxonomy" id="699041"/>
    <lineage>
        <taxon>Bacteria</taxon>
        <taxon>Bacillati</taxon>
        <taxon>Actinomycetota</taxon>
        <taxon>Actinomycetes</taxon>
        <taxon>Mycobacteriales</taxon>
        <taxon>Corynebacteriaceae</taxon>
        <taxon>Corynebacterium</taxon>
    </lineage>
</organism>
<dbReference type="NCBIfam" id="TIGR03534">
    <property type="entry name" value="RF_mod_PrmC"/>
    <property type="match status" value="1"/>
</dbReference>
<dbReference type="Gene3D" id="1.10.8.10">
    <property type="entry name" value="DNA helicase RuvA subunit, C-terminal domain"/>
    <property type="match status" value="1"/>
</dbReference>
<dbReference type="Gene3D" id="3.40.50.150">
    <property type="entry name" value="Vaccinia Virus protein VP39"/>
    <property type="match status" value="1"/>
</dbReference>
<evidence type="ECO:0000256" key="5">
    <source>
        <dbReference type="HAMAP-Rule" id="MF_02126"/>
    </source>
</evidence>
<name>A0A7G5FEN9_9CORY</name>
<dbReference type="InterPro" id="IPR050320">
    <property type="entry name" value="N5-glutamine_MTase"/>
</dbReference>
<protein>
    <recommendedName>
        <fullName evidence="5">Release factor glutamine methyltransferase</fullName>
        <shortName evidence="5">RF MTase</shortName>
        <ecNumber evidence="5">2.1.1.297</ecNumber>
    </recommendedName>
    <alternativeName>
        <fullName evidence="5">N5-glutamine methyltransferase PrmC</fullName>
    </alternativeName>
    <alternativeName>
        <fullName evidence="5">Protein-(glutamine-N5) MTase PrmC</fullName>
    </alternativeName>
    <alternativeName>
        <fullName evidence="5">Protein-glutamine N-methyltransferase PrmC</fullName>
    </alternativeName>
</protein>
<evidence type="ECO:0000313" key="8">
    <source>
        <dbReference type="EMBL" id="QMV85080.1"/>
    </source>
</evidence>
<dbReference type="SUPFAM" id="SSF53335">
    <property type="entry name" value="S-adenosyl-L-methionine-dependent methyltransferases"/>
    <property type="match status" value="1"/>
</dbReference>
<dbReference type="EMBL" id="CP059833">
    <property type="protein sequence ID" value="QMV85080.1"/>
    <property type="molecule type" value="Genomic_DNA"/>
</dbReference>
<evidence type="ECO:0000313" key="9">
    <source>
        <dbReference type="Proteomes" id="UP000515570"/>
    </source>
</evidence>
<keyword evidence="3 5" id="KW-0949">S-adenosyl-L-methionine</keyword>
<feature type="domain" description="Methyltransferase small" evidence="6">
    <location>
        <begin position="114"/>
        <end position="190"/>
    </location>
</feature>
<evidence type="ECO:0000256" key="1">
    <source>
        <dbReference type="ARBA" id="ARBA00022603"/>
    </source>
</evidence>